<accession>A0AAV7JD62</accession>
<dbReference type="Pfam" id="PF03061">
    <property type="entry name" value="4HBT"/>
    <property type="match status" value="1"/>
</dbReference>
<evidence type="ECO:0000259" key="10">
    <source>
        <dbReference type="Pfam" id="PF07962"/>
    </source>
</evidence>
<dbReference type="GO" id="GO:0031297">
    <property type="term" value="P:replication fork processing"/>
    <property type="evidence" value="ECO:0007669"/>
    <property type="project" value="UniProtKB-UniRule"/>
</dbReference>
<dbReference type="GO" id="GO:0031298">
    <property type="term" value="C:replication fork protection complex"/>
    <property type="evidence" value="ECO:0007669"/>
    <property type="project" value="TreeGrafter"/>
</dbReference>
<dbReference type="InterPro" id="IPR003736">
    <property type="entry name" value="PAAI_dom"/>
</dbReference>
<dbReference type="GO" id="GO:0043111">
    <property type="term" value="P:replication fork arrest"/>
    <property type="evidence" value="ECO:0007669"/>
    <property type="project" value="TreeGrafter"/>
</dbReference>
<dbReference type="Proteomes" id="UP001165289">
    <property type="component" value="Unassembled WGS sequence"/>
</dbReference>
<dbReference type="GO" id="GO:0006974">
    <property type="term" value="P:DNA damage response"/>
    <property type="evidence" value="ECO:0007669"/>
    <property type="project" value="UniProtKB-KW"/>
</dbReference>
<feature type="domain" description="Chromosome segregation in meiosis protein 3" evidence="10">
    <location>
        <begin position="162"/>
        <end position="240"/>
    </location>
</feature>
<keyword evidence="4" id="KW-0378">Hydrolase</keyword>
<dbReference type="GO" id="GO:0003677">
    <property type="term" value="F:DNA binding"/>
    <property type="evidence" value="ECO:0007669"/>
    <property type="project" value="TreeGrafter"/>
</dbReference>
<dbReference type="CDD" id="cd03443">
    <property type="entry name" value="PaaI_thioesterase"/>
    <property type="match status" value="1"/>
</dbReference>
<dbReference type="Pfam" id="PF07962">
    <property type="entry name" value="Swi3"/>
    <property type="match status" value="1"/>
</dbReference>
<evidence type="ECO:0000313" key="12">
    <source>
        <dbReference type="Proteomes" id="UP001165289"/>
    </source>
</evidence>
<evidence type="ECO:0000256" key="3">
    <source>
        <dbReference type="ARBA" id="ARBA00022763"/>
    </source>
</evidence>
<dbReference type="InterPro" id="IPR012923">
    <property type="entry name" value="Csm3"/>
</dbReference>
<dbReference type="InterPro" id="IPR006683">
    <property type="entry name" value="Thioestr_dom"/>
</dbReference>
<dbReference type="InterPro" id="IPR040038">
    <property type="entry name" value="TIPIN/Csm3/Swi3"/>
</dbReference>
<evidence type="ECO:0000313" key="11">
    <source>
        <dbReference type="EMBL" id="KAI6646630.1"/>
    </source>
</evidence>
<dbReference type="GO" id="GO:0000076">
    <property type="term" value="P:DNA replication checkpoint signaling"/>
    <property type="evidence" value="ECO:0007669"/>
    <property type="project" value="UniProtKB-UniRule"/>
</dbReference>
<feature type="region of interest" description="Disordered" evidence="8">
    <location>
        <begin position="112"/>
        <end position="147"/>
    </location>
</feature>
<evidence type="ECO:0000259" key="9">
    <source>
        <dbReference type="Pfam" id="PF03061"/>
    </source>
</evidence>
<evidence type="ECO:0000256" key="4">
    <source>
        <dbReference type="ARBA" id="ARBA00022801"/>
    </source>
</evidence>
<evidence type="ECO:0000256" key="1">
    <source>
        <dbReference type="ARBA" id="ARBA00004123"/>
    </source>
</evidence>
<evidence type="ECO:0000256" key="7">
    <source>
        <dbReference type="RuleBase" id="RU366049"/>
    </source>
</evidence>
<protein>
    <recommendedName>
        <fullName evidence="7">TIMELESS-interacting protein</fullName>
    </recommendedName>
</protein>
<dbReference type="NCBIfam" id="TIGR00369">
    <property type="entry name" value="unchar_dom_1"/>
    <property type="match status" value="1"/>
</dbReference>
<comment type="similarity">
    <text evidence="2 7">Belongs to the CSM3 family.</text>
</comment>
<feature type="compositionally biased region" description="Basic and acidic residues" evidence="8">
    <location>
        <begin position="136"/>
        <end position="147"/>
    </location>
</feature>
<reference evidence="11 12" key="1">
    <citation type="journal article" date="2023" name="BMC Biol.">
        <title>The compact genome of the sponge Oopsacas minuta (Hexactinellida) is lacking key metazoan core genes.</title>
        <authorList>
            <person name="Santini S."/>
            <person name="Schenkelaars Q."/>
            <person name="Jourda C."/>
            <person name="Duchesne M."/>
            <person name="Belahbib H."/>
            <person name="Rocher C."/>
            <person name="Selva M."/>
            <person name="Riesgo A."/>
            <person name="Vervoort M."/>
            <person name="Leys S.P."/>
            <person name="Kodjabachian L."/>
            <person name="Le Bivic A."/>
            <person name="Borchiellini C."/>
            <person name="Claverie J.M."/>
            <person name="Renard E."/>
        </authorList>
    </citation>
    <scope>NUCLEOTIDE SEQUENCE [LARGE SCALE GENOMIC DNA]</scope>
    <source>
        <strain evidence="11">SPO-2</strain>
    </source>
</reference>
<dbReference type="PANTHER" id="PTHR13220:SF11">
    <property type="entry name" value="TIMELESS-INTERACTING PROTEIN"/>
    <property type="match status" value="1"/>
</dbReference>
<comment type="function">
    <text evidence="7">Plays an important role in the control of DNA replication and the maintenance of replication fork stability.</text>
</comment>
<comment type="caution">
    <text evidence="11">The sequence shown here is derived from an EMBL/GenBank/DDBJ whole genome shotgun (WGS) entry which is preliminary data.</text>
</comment>
<evidence type="ECO:0000256" key="8">
    <source>
        <dbReference type="SAM" id="MobiDB-lite"/>
    </source>
</evidence>
<dbReference type="GO" id="GO:0016787">
    <property type="term" value="F:hydrolase activity"/>
    <property type="evidence" value="ECO:0007669"/>
    <property type="project" value="UniProtKB-KW"/>
</dbReference>
<evidence type="ECO:0000256" key="2">
    <source>
        <dbReference type="ARBA" id="ARBA00006075"/>
    </source>
</evidence>
<sequence length="304" mass="34482">MFEAHVKTGFSTNLKHLRITEAQTEFVKGRMTVMESDCNVNGMLHGGQISTIVDVISTFAIILRGRPRGVSVEMNISFLRPARLGEEINIHSYSIKTGRSLATALVDISNSEEKDQLSEQSDQAALTPEKNLASDNKQDDKDKNKANEIVKPKKKINVLTFKSDRLTSEKGLYAVVNDFPQIEFRGDGHEKQDLKLLMKKYEHWGNRLFPRLRFSDLLERIETFGSKKEIKDCLGRIRKGGRVPWSSGMVEDLDDPIIDIDNVIGIRNESVREIEQELISQEINELAQPSNEDIDEMFELAGFD</sequence>
<keyword evidence="5 7" id="KW-0539">Nucleus</keyword>
<keyword evidence="12" id="KW-1185">Reference proteome</keyword>
<proteinExistence type="inferred from homology"/>
<keyword evidence="6 7" id="KW-0131">Cell cycle</keyword>
<comment type="subcellular location">
    <subcellularLocation>
        <location evidence="1 7">Nucleus</location>
    </subcellularLocation>
</comment>
<dbReference type="PANTHER" id="PTHR13220">
    <property type="entry name" value="TIMELESS INTERACTING-RELATED"/>
    <property type="match status" value="1"/>
</dbReference>
<keyword evidence="3 7" id="KW-0227">DNA damage</keyword>
<organism evidence="11 12">
    <name type="scientific">Oopsacas minuta</name>
    <dbReference type="NCBI Taxonomy" id="111878"/>
    <lineage>
        <taxon>Eukaryota</taxon>
        <taxon>Metazoa</taxon>
        <taxon>Porifera</taxon>
        <taxon>Hexactinellida</taxon>
        <taxon>Hexasterophora</taxon>
        <taxon>Lyssacinosida</taxon>
        <taxon>Leucopsacidae</taxon>
        <taxon>Oopsacas</taxon>
    </lineage>
</organism>
<gene>
    <name evidence="11" type="ORF">LOD99_12751</name>
</gene>
<evidence type="ECO:0000256" key="5">
    <source>
        <dbReference type="ARBA" id="ARBA00023242"/>
    </source>
</evidence>
<evidence type="ECO:0000256" key="6">
    <source>
        <dbReference type="ARBA" id="ARBA00023306"/>
    </source>
</evidence>
<feature type="domain" description="Thioesterase" evidence="9">
    <location>
        <begin position="41"/>
        <end position="113"/>
    </location>
</feature>
<dbReference type="Gene3D" id="3.10.129.10">
    <property type="entry name" value="Hotdog Thioesterase"/>
    <property type="match status" value="1"/>
</dbReference>
<dbReference type="EMBL" id="JAKMXF010000354">
    <property type="protein sequence ID" value="KAI6646630.1"/>
    <property type="molecule type" value="Genomic_DNA"/>
</dbReference>
<dbReference type="AlphaFoldDB" id="A0AAV7JD62"/>
<dbReference type="SUPFAM" id="SSF54637">
    <property type="entry name" value="Thioesterase/thiol ester dehydrase-isomerase"/>
    <property type="match status" value="1"/>
</dbReference>
<name>A0AAV7JD62_9METZ</name>
<dbReference type="InterPro" id="IPR029069">
    <property type="entry name" value="HotDog_dom_sf"/>
</dbReference>